<feature type="compositionally biased region" description="Low complexity" evidence="1">
    <location>
        <begin position="139"/>
        <end position="191"/>
    </location>
</feature>
<protein>
    <submittedName>
        <fullName evidence="3">Uncharacterized protein</fullName>
    </submittedName>
</protein>
<keyword evidence="2" id="KW-1133">Transmembrane helix</keyword>
<feature type="region of interest" description="Disordered" evidence="1">
    <location>
        <begin position="1"/>
        <end position="37"/>
    </location>
</feature>
<reference evidence="3 4" key="1">
    <citation type="journal article" date="2014" name="Genome Biol. Evol.">
        <title>Acetic acid bacteria genomes reveal functional traits for adaptation to life in insect guts.</title>
        <authorList>
            <person name="Chouaia B."/>
            <person name="Gaiarsa S."/>
            <person name="Crotti E."/>
            <person name="Comandatore F."/>
            <person name="Degli Esposti M."/>
            <person name="Ricci I."/>
            <person name="Alma A."/>
            <person name="Favia G."/>
            <person name="Bandi C."/>
            <person name="Daffonchio D."/>
        </authorList>
    </citation>
    <scope>NUCLEOTIDE SEQUENCE [LARGE SCALE GENOMIC DNA]</scope>
    <source>
        <strain evidence="3 4">SF2.1</strain>
    </source>
</reference>
<gene>
    <name evidence="3" type="ORF">ASAP_2973</name>
</gene>
<feature type="compositionally biased region" description="Low complexity" evidence="1">
    <location>
        <begin position="14"/>
        <end position="31"/>
    </location>
</feature>
<proteinExistence type="predicted"/>
<evidence type="ECO:0000313" key="3">
    <source>
        <dbReference type="EMBL" id="CDG41018.1"/>
    </source>
</evidence>
<evidence type="ECO:0000256" key="1">
    <source>
        <dbReference type="SAM" id="MobiDB-lite"/>
    </source>
</evidence>
<feature type="region of interest" description="Disordered" evidence="1">
    <location>
        <begin position="106"/>
        <end position="193"/>
    </location>
</feature>
<reference evidence="3 4" key="2">
    <citation type="journal article" date="2014" name="PLoS ONE">
        <title>Evolution of mitochondria reconstructed from the energy metabolism of living bacteria.</title>
        <authorList>
            <person name="Degli Esposti M."/>
            <person name="Chouaia B."/>
            <person name="Comandatore F."/>
            <person name="Crotti E."/>
            <person name="Sassera D."/>
            <person name="Lievens P.M."/>
            <person name="Daffonchio D."/>
            <person name="Bandi C."/>
        </authorList>
    </citation>
    <scope>NUCLEOTIDE SEQUENCE [LARGE SCALE GENOMIC DNA]</scope>
    <source>
        <strain evidence="3 4">SF2.1</strain>
    </source>
</reference>
<feature type="region of interest" description="Disordered" evidence="1">
    <location>
        <begin position="261"/>
        <end position="313"/>
    </location>
</feature>
<evidence type="ECO:0000313" key="4">
    <source>
        <dbReference type="Proteomes" id="UP000027583"/>
    </source>
</evidence>
<dbReference type="RefSeq" id="WP_035444505.1">
    <property type="nucleotide sequence ID" value="NZ_CBLX010000025.1"/>
</dbReference>
<evidence type="ECO:0000256" key="2">
    <source>
        <dbReference type="SAM" id="Phobius"/>
    </source>
</evidence>
<accession>A0A060QJW2</accession>
<dbReference type="EMBL" id="CBLX010000025">
    <property type="protein sequence ID" value="CDG41018.1"/>
    <property type="molecule type" value="Genomic_DNA"/>
</dbReference>
<keyword evidence="2" id="KW-0812">Transmembrane</keyword>
<feature type="compositionally biased region" description="Polar residues" evidence="1">
    <location>
        <begin position="126"/>
        <end position="138"/>
    </location>
</feature>
<comment type="caution">
    <text evidence="3">The sequence shown here is derived from an EMBL/GenBank/DDBJ whole genome shotgun (WGS) entry which is preliminary data.</text>
</comment>
<keyword evidence="2" id="KW-0472">Membrane</keyword>
<feature type="compositionally biased region" description="Low complexity" evidence="1">
    <location>
        <begin position="271"/>
        <end position="280"/>
    </location>
</feature>
<dbReference type="Proteomes" id="UP000027583">
    <property type="component" value="Unassembled WGS sequence"/>
</dbReference>
<sequence length="371" mass="38135">MSETIQNFEPIDLPTARRPAPAVAPAGPTPADNEAPRARIVTPGEGRKAPQKKRLFIGVALSVLVVGAGMSVWLTQQGTSHWNNAPLPVREQSRAASNTMHAGALASAGQPVHGPGALKMPAVEQSPATVKVSSPETAGTSTQSPTGTSSGVAASGLATAPASAGSAPAETAVQPAAPAQSSASVQDDAQPAPVPTQQVINLLLKRLGELEAAQKQEEAARKALGASLDQKDTALNATIYREAGRLDEISANLHSMLVASQTPRAPETQEPVVPAGAATPAPAPVRHATSITSNTSSQKREGAATTPRPEGERRIRYAIDAASPEIAIVHAAGGRAIEVRIGDVLPGYGHVKLIEQVGEAWLIRTDSGTIR</sequence>
<dbReference type="AlphaFoldDB" id="A0A060QJW2"/>
<feature type="transmembrane region" description="Helical" evidence="2">
    <location>
        <begin position="55"/>
        <end position="74"/>
    </location>
</feature>
<name>A0A060QJW2_9PROT</name>
<organism evidence="3 4">
    <name type="scientific">Asaia bogorensis</name>
    <dbReference type="NCBI Taxonomy" id="91915"/>
    <lineage>
        <taxon>Bacteria</taxon>
        <taxon>Pseudomonadati</taxon>
        <taxon>Pseudomonadota</taxon>
        <taxon>Alphaproteobacteria</taxon>
        <taxon>Acetobacterales</taxon>
        <taxon>Acetobacteraceae</taxon>
        <taxon>Asaia</taxon>
    </lineage>
</organism>